<evidence type="ECO:0000313" key="2">
    <source>
        <dbReference type="Proteomes" id="UP000464378"/>
    </source>
</evidence>
<gene>
    <name evidence="1" type="ORF">GMBLW1_02840</name>
</gene>
<protein>
    <recommendedName>
        <fullName evidence="3">HAD family hydrolase</fullName>
    </recommendedName>
</protein>
<dbReference type="SUPFAM" id="SSF56784">
    <property type="entry name" value="HAD-like"/>
    <property type="match status" value="1"/>
</dbReference>
<name>A0A6C2YQC4_9BACT</name>
<proteinExistence type="predicted"/>
<dbReference type="KEGG" id="tim:GMBLW1_02840"/>
<reference evidence="1" key="1">
    <citation type="submission" date="2019-04" db="EMBL/GenBank/DDBJ databases">
        <authorList>
            <consortium name="Science for Life Laboratories"/>
        </authorList>
    </citation>
    <scope>NUCLEOTIDE SEQUENCE</scope>
    <source>
        <strain evidence="1">MBLW1</strain>
    </source>
</reference>
<dbReference type="PANTHER" id="PTHR46191:SF2">
    <property type="entry name" value="HALOACID DEHALOGENASE-LIKE HYDROLASE DOMAIN-CONTAINING PROTEIN 3"/>
    <property type="match status" value="1"/>
</dbReference>
<dbReference type="EMBL" id="LR593887">
    <property type="protein sequence ID" value="VTS04720.1"/>
    <property type="molecule type" value="Genomic_DNA"/>
</dbReference>
<dbReference type="EMBL" id="LR586016">
    <property type="protein sequence ID" value="VIP03676.1"/>
    <property type="molecule type" value="Genomic_DNA"/>
</dbReference>
<evidence type="ECO:0000313" key="1">
    <source>
        <dbReference type="EMBL" id="VIP03676.1"/>
    </source>
</evidence>
<sequence length="315" mass="35203">MALTLEQYAASLAKRADLRWPAPPAITPVRAKPSVRPLSNIRCVLWTLYGTLVNITHGDLQFDDPNETMMDVALTKTIDEFKMWNSMSRKPGQPAEYMREMYKRVFLETKAMATTERHPELPAERIWEGIIKKLLQKDYKFDAGMYGSLNEFSRKVAFFFHTNLQGTGCYPGAYEVTQQLAEQGIMQGFLSDGQCFTPAQLYRGMLMEAPDAEWTAFRPGLQFLSCEVKARKPSATLLESALRGLEKQGIEPFEVLHVGSSITRDIAPAKKLGMTTALFAGDRASLAATADQLKDAATRPDLLITELPQLAQIVS</sequence>
<dbReference type="Gene3D" id="3.40.50.1000">
    <property type="entry name" value="HAD superfamily/HAD-like"/>
    <property type="match status" value="1"/>
</dbReference>
<dbReference type="InterPro" id="IPR051828">
    <property type="entry name" value="HAD-like_hydrolase_domain"/>
</dbReference>
<organism evidence="1">
    <name type="scientific">Tuwongella immobilis</name>
    <dbReference type="NCBI Taxonomy" id="692036"/>
    <lineage>
        <taxon>Bacteria</taxon>
        <taxon>Pseudomonadati</taxon>
        <taxon>Planctomycetota</taxon>
        <taxon>Planctomycetia</taxon>
        <taxon>Gemmatales</taxon>
        <taxon>Gemmataceae</taxon>
        <taxon>Tuwongella</taxon>
    </lineage>
</organism>
<dbReference type="Proteomes" id="UP000464378">
    <property type="component" value="Chromosome"/>
</dbReference>
<dbReference type="Pfam" id="PF13242">
    <property type="entry name" value="Hydrolase_like"/>
    <property type="match status" value="1"/>
</dbReference>
<evidence type="ECO:0008006" key="3">
    <source>
        <dbReference type="Google" id="ProtNLM"/>
    </source>
</evidence>
<keyword evidence="2" id="KW-1185">Reference proteome</keyword>
<dbReference type="AlphaFoldDB" id="A0A6C2YQC4"/>
<dbReference type="PANTHER" id="PTHR46191">
    <property type="match status" value="1"/>
</dbReference>
<dbReference type="InterPro" id="IPR023214">
    <property type="entry name" value="HAD_sf"/>
</dbReference>
<dbReference type="InterPro" id="IPR036412">
    <property type="entry name" value="HAD-like_sf"/>
</dbReference>
<accession>A0A6C2YQC4</accession>
<dbReference type="InParanoid" id="A0A6C2YQC4"/>
<dbReference type="RefSeq" id="WP_162658840.1">
    <property type="nucleotide sequence ID" value="NZ_LR593887.1"/>
</dbReference>